<dbReference type="Proteomes" id="UP001353858">
    <property type="component" value="Unassembled WGS sequence"/>
</dbReference>
<sequence length="117" mass="13118">MYLETLQAVNITTKKARDETDVLILERAIEESKHGKIAVIIGEDMDLLGMQCSLAYGQCNGQACLNASPYQSDVNEDAALDLEILENLETNIVEDETEEKLEILQLQEDDDVDEEEN</sequence>
<dbReference type="AlphaFoldDB" id="A0AAN7SRT4"/>
<keyword evidence="2" id="KW-1185">Reference proteome</keyword>
<name>A0AAN7SRT4_9COLE</name>
<protein>
    <submittedName>
        <fullName evidence="1">Uncharacterized protein</fullName>
    </submittedName>
</protein>
<gene>
    <name evidence="1" type="ORF">RN001_004074</name>
</gene>
<evidence type="ECO:0000313" key="1">
    <source>
        <dbReference type="EMBL" id="KAK4887803.1"/>
    </source>
</evidence>
<proteinExistence type="predicted"/>
<organism evidence="1 2">
    <name type="scientific">Aquatica leii</name>
    <dbReference type="NCBI Taxonomy" id="1421715"/>
    <lineage>
        <taxon>Eukaryota</taxon>
        <taxon>Metazoa</taxon>
        <taxon>Ecdysozoa</taxon>
        <taxon>Arthropoda</taxon>
        <taxon>Hexapoda</taxon>
        <taxon>Insecta</taxon>
        <taxon>Pterygota</taxon>
        <taxon>Neoptera</taxon>
        <taxon>Endopterygota</taxon>
        <taxon>Coleoptera</taxon>
        <taxon>Polyphaga</taxon>
        <taxon>Elateriformia</taxon>
        <taxon>Elateroidea</taxon>
        <taxon>Lampyridae</taxon>
        <taxon>Luciolinae</taxon>
        <taxon>Aquatica</taxon>
    </lineage>
</organism>
<comment type="caution">
    <text evidence="1">The sequence shown here is derived from an EMBL/GenBank/DDBJ whole genome shotgun (WGS) entry which is preliminary data.</text>
</comment>
<reference evidence="2" key="1">
    <citation type="submission" date="2023-01" db="EMBL/GenBank/DDBJ databases">
        <title>Key to firefly adult light organ development and bioluminescence: homeobox transcription factors regulate luciferase expression and transportation to peroxisome.</title>
        <authorList>
            <person name="Fu X."/>
        </authorList>
    </citation>
    <scope>NUCLEOTIDE SEQUENCE [LARGE SCALE GENOMIC DNA]</scope>
</reference>
<dbReference type="EMBL" id="JARPUR010000001">
    <property type="protein sequence ID" value="KAK4887803.1"/>
    <property type="molecule type" value="Genomic_DNA"/>
</dbReference>
<evidence type="ECO:0000313" key="2">
    <source>
        <dbReference type="Proteomes" id="UP001353858"/>
    </source>
</evidence>
<accession>A0AAN7SRT4</accession>